<proteinExistence type="predicted"/>
<dbReference type="STRING" id="1801726.A3H02_01385"/>
<organism evidence="1 2">
    <name type="scientific">Candidatus Niyogibacteria bacterium RIFCSPLOWO2_12_FULL_41_13</name>
    <dbReference type="NCBI Taxonomy" id="1801726"/>
    <lineage>
        <taxon>Bacteria</taxon>
        <taxon>Candidatus Niyogiibacteriota</taxon>
    </lineage>
</organism>
<protein>
    <recommendedName>
        <fullName evidence="3">HTH arsR-type domain-containing protein</fullName>
    </recommendedName>
</protein>
<sequence>MDTLAKLFGSDLKIKLLRLFLNKPDEVFILPEIAKLLSANPAGLKKQIKELLALNFIKPDLKELIIGFKNKKQKKTKIKGFRLNKFFPFYWPLKNLILDTPAVSREIIVRKLKAGGKLSLVILAGSFVQDGKSKLDLLVVGDRLSRAKIEKAVKSIESSIARELNYSVMPTDEFKYRRNMRDRFLYDILESPHEKILDKLEI</sequence>
<comment type="caution">
    <text evidence="1">The sequence shown here is derived from an EMBL/GenBank/DDBJ whole genome shotgun (WGS) entry which is preliminary data.</text>
</comment>
<evidence type="ECO:0000313" key="2">
    <source>
        <dbReference type="Proteomes" id="UP000176787"/>
    </source>
</evidence>
<evidence type="ECO:0008006" key="3">
    <source>
        <dbReference type="Google" id="ProtNLM"/>
    </source>
</evidence>
<accession>A0A1G2F224</accession>
<reference evidence="1 2" key="1">
    <citation type="journal article" date="2016" name="Nat. Commun.">
        <title>Thousands of microbial genomes shed light on interconnected biogeochemical processes in an aquifer system.</title>
        <authorList>
            <person name="Anantharaman K."/>
            <person name="Brown C.T."/>
            <person name="Hug L.A."/>
            <person name="Sharon I."/>
            <person name="Castelle C.J."/>
            <person name="Probst A.J."/>
            <person name="Thomas B.C."/>
            <person name="Singh A."/>
            <person name="Wilkins M.J."/>
            <person name="Karaoz U."/>
            <person name="Brodie E.L."/>
            <person name="Williams K.H."/>
            <person name="Hubbard S.S."/>
            <person name="Banfield J.F."/>
        </authorList>
    </citation>
    <scope>NUCLEOTIDE SEQUENCE [LARGE SCALE GENOMIC DNA]</scope>
</reference>
<dbReference type="AlphaFoldDB" id="A0A1G2F224"/>
<dbReference type="EMBL" id="MHMS01000023">
    <property type="protein sequence ID" value="OGZ31700.1"/>
    <property type="molecule type" value="Genomic_DNA"/>
</dbReference>
<evidence type="ECO:0000313" key="1">
    <source>
        <dbReference type="EMBL" id="OGZ31700.1"/>
    </source>
</evidence>
<dbReference type="Proteomes" id="UP000176787">
    <property type="component" value="Unassembled WGS sequence"/>
</dbReference>
<gene>
    <name evidence="1" type="ORF">A3H02_01385</name>
</gene>
<name>A0A1G2F224_9BACT</name>